<dbReference type="Proteomes" id="UP001213000">
    <property type="component" value="Unassembled WGS sequence"/>
</dbReference>
<reference evidence="3" key="1">
    <citation type="submission" date="2022-07" db="EMBL/GenBank/DDBJ databases">
        <title>Genome Sequence of Leucocoprinus birnbaumii.</title>
        <authorList>
            <person name="Buettner E."/>
        </authorList>
    </citation>
    <scope>NUCLEOTIDE SEQUENCE</scope>
    <source>
        <strain evidence="3">VT141</strain>
    </source>
</reference>
<keyword evidence="1" id="KW-0812">Transmembrane</keyword>
<sequence length="148" mass="17241">MNNLALDDATLTLVREYQTLEYLRVIVVTLFFYDYLACLKREINNIWGGKWTALNVLYILTRYIPFFNFIDMFMTFFLDQQILLAVIPVWHVELVDRNSHGGSVLLPTSLRALGDVTECSNLSRHIVHCELNKVFFRAFHSPDPVVKI</sequence>
<evidence type="ECO:0000313" key="3">
    <source>
        <dbReference type="EMBL" id="KAJ3560803.1"/>
    </source>
</evidence>
<evidence type="ECO:0000313" key="4">
    <source>
        <dbReference type="Proteomes" id="UP001213000"/>
    </source>
</evidence>
<gene>
    <name evidence="3" type="ORF">NP233_g10590</name>
</gene>
<organism evidence="3 4">
    <name type="scientific">Leucocoprinus birnbaumii</name>
    <dbReference type="NCBI Taxonomy" id="56174"/>
    <lineage>
        <taxon>Eukaryota</taxon>
        <taxon>Fungi</taxon>
        <taxon>Dikarya</taxon>
        <taxon>Basidiomycota</taxon>
        <taxon>Agaricomycotina</taxon>
        <taxon>Agaricomycetes</taxon>
        <taxon>Agaricomycetidae</taxon>
        <taxon>Agaricales</taxon>
        <taxon>Agaricineae</taxon>
        <taxon>Agaricaceae</taxon>
        <taxon>Leucocoprinus</taxon>
    </lineage>
</organism>
<feature type="transmembrane region" description="Helical" evidence="1">
    <location>
        <begin position="22"/>
        <end position="39"/>
    </location>
</feature>
<evidence type="ECO:0000259" key="2">
    <source>
        <dbReference type="Pfam" id="PF20151"/>
    </source>
</evidence>
<proteinExistence type="predicted"/>
<dbReference type="AlphaFoldDB" id="A0AAD5VLN6"/>
<feature type="transmembrane region" description="Helical" evidence="1">
    <location>
        <begin position="51"/>
        <end position="78"/>
    </location>
</feature>
<keyword evidence="4" id="KW-1185">Reference proteome</keyword>
<dbReference type="InterPro" id="IPR045340">
    <property type="entry name" value="DUF6533"/>
</dbReference>
<evidence type="ECO:0000256" key="1">
    <source>
        <dbReference type="SAM" id="Phobius"/>
    </source>
</evidence>
<dbReference type="Pfam" id="PF20151">
    <property type="entry name" value="DUF6533"/>
    <property type="match status" value="1"/>
</dbReference>
<comment type="caution">
    <text evidence="3">The sequence shown here is derived from an EMBL/GenBank/DDBJ whole genome shotgun (WGS) entry which is preliminary data.</text>
</comment>
<name>A0AAD5VLN6_9AGAR</name>
<protein>
    <recommendedName>
        <fullName evidence="2">DUF6533 domain-containing protein</fullName>
    </recommendedName>
</protein>
<feature type="domain" description="DUF6533" evidence="2">
    <location>
        <begin position="22"/>
        <end position="67"/>
    </location>
</feature>
<keyword evidence="1" id="KW-0472">Membrane</keyword>
<dbReference type="EMBL" id="JANIEX010001105">
    <property type="protein sequence ID" value="KAJ3560803.1"/>
    <property type="molecule type" value="Genomic_DNA"/>
</dbReference>
<keyword evidence="1" id="KW-1133">Transmembrane helix</keyword>
<accession>A0AAD5VLN6</accession>